<accession>A0A8C5BVE9</accession>
<reference evidence="4" key="2">
    <citation type="submission" date="2025-09" db="UniProtKB">
        <authorList>
            <consortium name="Ensembl"/>
        </authorList>
    </citation>
    <scope>IDENTIFICATION</scope>
</reference>
<evidence type="ECO:0000256" key="2">
    <source>
        <dbReference type="ARBA" id="ARBA00023098"/>
    </source>
</evidence>
<reference evidence="4" key="1">
    <citation type="submission" date="2025-08" db="UniProtKB">
        <authorList>
            <consortium name="Ensembl"/>
        </authorList>
    </citation>
    <scope>IDENTIFICATION</scope>
</reference>
<dbReference type="AlphaFoldDB" id="A0A8C5BVE9"/>
<dbReference type="GeneTree" id="ENSGT00940000157587"/>
<dbReference type="Proteomes" id="UP000694546">
    <property type="component" value="Chromosome 17"/>
</dbReference>
<dbReference type="PANTHER" id="PTHR12187:SF3">
    <property type="entry name" value="INOSITOL POLYPHOSPHATE 4-PHOSPHATASE TYPE II"/>
    <property type="match status" value="1"/>
</dbReference>
<feature type="region of interest" description="Disordered" evidence="3">
    <location>
        <begin position="754"/>
        <end position="774"/>
    </location>
</feature>
<keyword evidence="1" id="KW-0378">Hydrolase</keyword>
<gene>
    <name evidence="4" type="primary">LOC115529142</name>
</gene>
<feature type="region of interest" description="Disordered" evidence="3">
    <location>
        <begin position="1"/>
        <end position="23"/>
    </location>
</feature>
<protein>
    <submittedName>
        <fullName evidence="4">Type II inositol 3,4-bisphosphate 4-phosphatase-like</fullName>
    </submittedName>
</protein>
<dbReference type="OMA" id="HISAHWN"/>
<organism evidence="4 5">
    <name type="scientific">Gadus morhua</name>
    <name type="common">Atlantic cod</name>
    <dbReference type="NCBI Taxonomy" id="8049"/>
    <lineage>
        <taxon>Eukaryota</taxon>
        <taxon>Metazoa</taxon>
        <taxon>Chordata</taxon>
        <taxon>Craniata</taxon>
        <taxon>Vertebrata</taxon>
        <taxon>Euteleostomi</taxon>
        <taxon>Actinopterygii</taxon>
        <taxon>Neopterygii</taxon>
        <taxon>Teleostei</taxon>
        <taxon>Neoteleostei</taxon>
        <taxon>Acanthomorphata</taxon>
        <taxon>Zeiogadaria</taxon>
        <taxon>Gadariae</taxon>
        <taxon>Gadiformes</taxon>
        <taxon>Gadoidei</taxon>
        <taxon>Gadidae</taxon>
        <taxon>Gadus</taxon>
    </lineage>
</organism>
<keyword evidence="5" id="KW-1185">Reference proteome</keyword>
<evidence type="ECO:0000313" key="5">
    <source>
        <dbReference type="Proteomes" id="UP000694546"/>
    </source>
</evidence>
<dbReference type="Ensembl" id="ENSGMOT00000036756.1">
    <property type="protein sequence ID" value="ENSGMOP00000051270.1"/>
    <property type="gene ID" value="ENSGMOG00000028950.1"/>
</dbReference>
<proteinExistence type="predicted"/>
<feature type="compositionally biased region" description="Basic and acidic residues" evidence="3">
    <location>
        <begin position="764"/>
        <end position="774"/>
    </location>
</feature>
<evidence type="ECO:0000313" key="4">
    <source>
        <dbReference type="Ensembl" id="ENSGMOP00000051270.1"/>
    </source>
</evidence>
<sequence length="774" mass="85229">MDGESEVEEKMSSLTGERGERTPPDYQCSVLCESLQGSVDDKEDCPLMRAVSCSWVSKVYRLPTETDCWMLVKEKMSESPLTFHIPTLLLDNLIKEEKARIKELNDLCDLSPDWDGLRSDIIAHCRQLIGWYEATVSELSRMRASSCFKSSQRKADRHLQFVPTNLHLQRMEVIHDPNTTGECYDVITVGAAANHHMSFKHGGLKRLISKHTGSSPLSFSPGEASRARALLASVAQLQPLIFGLSEEVLASSLELSPTRLQQALNRLAYQTEQFVHALKDELVRSTLLAIHTLSLAPSRGHAPIPTRNGTLGNHTSANQEGLPAVVPEYDEEDWDRTWANVAMSFNCLTVMMDRLLGREELTPDLMSSPQQEATSSYVSSYPGGSRQDQLLPLVLTLRECVREASQKAKAAMNVVLLQEALAASHHHAPALTHRRDAVFSQALGVLVCGVALKVYESLDKPEVLLQFHTAGVLVQFEVLLSTYGEEVGMLEDMEVGVSDLSGVAFCVTTATSDHPDHLLPTLRGTRGSLVVELRLPGETFCSLPQELQAGGLIRVCPVLFNIGINQNQSLAERFGDCSLQDRINQENCELLKSYCSTFRDTPSGGAGQDIEQLLSSLQSSIGSKKRKNVEVLWSAASVCRRVNGVRVTSCKSAKDRTAMSVTLEQCVLLRDEHTLRNTHFNTALDTMRRCVCVCVVGAWSLRYNSGITNQNRTGGSGGCGEINLSHLFIKRCRGKREGAKGNSNLHRVGGCRQGALSGSSWGGARERERKRVRG</sequence>
<dbReference type="PANTHER" id="PTHR12187">
    <property type="entry name" value="AGAP000124-PA"/>
    <property type="match status" value="1"/>
</dbReference>
<evidence type="ECO:0000256" key="3">
    <source>
        <dbReference type="SAM" id="MobiDB-lite"/>
    </source>
</evidence>
<evidence type="ECO:0000256" key="1">
    <source>
        <dbReference type="ARBA" id="ARBA00022801"/>
    </source>
</evidence>
<name>A0A8C5BVE9_GADMO</name>
<dbReference type="GO" id="GO:0005737">
    <property type="term" value="C:cytoplasm"/>
    <property type="evidence" value="ECO:0007669"/>
    <property type="project" value="TreeGrafter"/>
</dbReference>
<dbReference type="InterPro" id="IPR039034">
    <property type="entry name" value="INPP4"/>
</dbReference>
<keyword evidence="2" id="KW-0443">Lipid metabolism</keyword>
<dbReference type="GO" id="GO:0016316">
    <property type="term" value="F:phosphatidylinositol-3,4-bisphosphate 4-phosphatase activity"/>
    <property type="evidence" value="ECO:0007669"/>
    <property type="project" value="InterPro"/>
</dbReference>